<dbReference type="Proteomes" id="UP001198057">
    <property type="component" value="Unassembled WGS sequence"/>
</dbReference>
<dbReference type="EMBL" id="JAHZQR010000003">
    <property type="protein sequence ID" value="MBZ2155673.1"/>
    <property type="molecule type" value="Genomic_DNA"/>
</dbReference>
<proteinExistence type="predicted"/>
<evidence type="ECO:0008006" key="3">
    <source>
        <dbReference type="Google" id="ProtNLM"/>
    </source>
</evidence>
<dbReference type="RefSeq" id="WP_223350990.1">
    <property type="nucleotide sequence ID" value="NZ_JAHZQR010000003.1"/>
</dbReference>
<comment type="caution">
    <text evidence="1">The sequence shown here is derived from an EMBL/GenBank/DDBJ whole genome shotgun (WGS) entry which is preliminary data.</text>
</comment>
<dbReference type="AlphaFoldDB" id="A0AAP2K8P0"/>
<accession>A0AAP2K8P0</accession>
<protein>
    <recommendedName>
        <fullName evidence="3">YolD-like protein</fullName>
    </recommendedName>
</protein>
<gene>
    <name evidence="1" type="ORF">K1I51_03290</name>
</gene>
<sequence length="122" mass="13942">MIDRSYLPFQSAREYKDRKMQKWMGFFLSEHSSALGDDANQVSYISDLSTDRKLFRLSQAYANQLTTRISVLTKKEIKTFTGTIPSISKEQILLKATTGHENILISDIISIKPVEEVIHEST</sequence>
<reference evidence="1" key="1">
    <citation type="submission" date="2021-07" db="EMBL/GenBank/DDBJ databases">
        <title>Occurrence of streptococci in the human mouth that bind to a non-human glycan.</title>
        <authorList>
            <person name="Cross B."/>
            <person name="Thamadilok S."/>
            <person name="Bensing B."/>
            <person name="Sasmal A."/>
            <person name="Khedri Z."/>
            <person name="Deng L."/>
            <person name="Yu H."/>
            <person name="Mehta A."/>
            <person name="Aluvathingal J."/>
            <person name="Nadendla S."/>
            <person name="Vickerman M."/>
            <person name="Chen X."/>
            <person name="Dewhirst F."/>
            <person name="Gill A."/>
            <person name="Lettrichova I."/>
            <person name="Diaz S."/>
            <person name="Gill S."/>
            <person name="Tettelin H."/>
            <person name="Iverson T."/>
            <person name="Sullam P."/>
            <person name="Varki A."/>
            <person name="Ruhl S."/>
        </authorList>
    </citation>
    <scope>NUCLEOTIDE SEQUENCE</scope>
    <source>
        <strain evidence="1">SK81</strain>
    </source>
</reference>
<evidence type="ECO:0000313" key="1">
    <source>
        <dbReference type="EMBL" id="MBZ2155673.1"/>
    </source>
</evidence>
<name>A0AAP2K8P0_STRAP</name>
<organism evidence="1 2">
    <name type="scientific">Streptococcus anginosus</name>
    <dbReference type="NCBI Taxonomy" id="1328"/>
    <lineage>
        <taxon>Bacteria</taxon>
        <taxon>Bacillati</taxon>
        <taxon>Bacillota</taxon>
        <taxon>Bacilli</taxon>
        <taxon>Lactobacillales</taxon>
        <taxon>Streptococcaceae</taxon>
        <taxon>Streptococcus</taxon>
        <taxon>Streptococcus anginosus group</taxon>
    </lineage>
</organism>
<evidence type="ECO:0000313" key="2">
    <source>
        <dbReference type="Proteomes" id="UP001198057"/>
    </source>
</evidence>